<proteinExistence type="predicted"/>
<accession>U9SSN4</accession>
<sequence length="184" mass="20705">MNIPPIPLSAINNFIQNNLVNRITININNTQSRNTLHHGKHIGNKLITPLPVTINRREMGFICFLNMLHLTSKSTIEKACGIVTYEIGDKSKNKLPLLLIVGWRISIIGKNKWFVFIGCETDPDIPDESSINKYLKENGNKESDTLEFEEHSMIIDGSISDGNNAQLDIYIRSKGLGLLDKIFS</sequence>
<evidence type="ECO:0000313" key="1">
    <source>
        <dbReference type="EMBL" id="ERZ98111.1"/>
    </source>
</evidence>
<reference evidence="1" key="1">
    <citation type="submission" date="2013-07" db="EMBL/GenBank/DDBJ databases">
        <title>The genome of an arbuscular mycorrhizal fungus provides insights into the evolution of the oldest plant symbiosis.</title>
        <authorList>
            <consortium name="DOE Joint Genome Institute"/>
            <person name="Tisserant E."/>
            <person name="Malbreil M."/>
            <person name="Kuo A."/>
            <person name="Kohler A."/>
            <person name="Symeonidi A."/>
            <person name="Balestrini R."/>
            <person name="Charron P."/>
            <person name="Duensing N."/>
            <person name="Frei-dit-Frey N."/>
            <person name="Gianinazzi-Pearson V."/>
            <person name="Gilbert B."/>
            <person name="Handa Y."/>
            <person name="Hijri M."/>
            <person name="Kaul R."/>
            <person name="Kawaguchi M."/>
            <person name="Krajinski F."/>
            <person name="Lammers P."/>
            <person name="Lapierre D."/>
            <person name="Masclaux F.G."/>
            <person name="Murat C."/>
            <person name="Morin E."/>
            <person name="Ndikumana S."/>
            <person name="Pagni M."/>
            <person name="Petitpierre D."/>
            <person name="Requena N."/>
            <person name="Rosikiewicz P."/>
            <person name="Riley R."/>
            <person name="Saito K."/>
            <person name="San Clemente H."/>
            <person name="Shapiro H."/>
            <person name="van Tuinen D."/>
            <person name="Becard G."/>
            <person name="Bonfante P."/>
            <person name="Paszkowski U."/>
            <person name="Shachar-Hill Y."/>
            <person name="Young J.P."/>
            <person name="Sanders I.R."/>
            <person name="Henrissat B."/>
            <person name="Rensing S.A."/>
            <person name="Grigoriev I.V."/>
            <person name="Corradi N."/>
            <person name="Roux C."/>
            <person name="Martin F."/>
        </authorList>
    </citation>
    <scope>NUCLEOTIDE SEQUENCE</scope>
    <source>
        <strain evidence="1">DAOM 197198</strain>
    </source>
</reference>
<dbReference type="EMBL" id="KI299041">
    <property type="protein sequence ID" value="ERZ98111.1"/>
    <property type="molecule type" value="Genomic_DNA"/>
</dbReference>
<organism evidence="1">
    <name type="scientific">Rhizophagus irregularis (strain DAOM 181602 / DAOM 197198 / MUCL 43194)</name>
    <name type="common">Arbuscular mycorrhizal fungus</name>
    <name type="synonym">Glomus intraradices</name>
    <dbReference type="NCBI Taxonomy" id="747089"/>
    <lineage>
        <taxon>Eukaryota</taxon>
        <taxon>Fungi</taxon>
        <taxon>Fungi incertae sedis</taxon>
        <taxon>Mucoromycota</taxon>
        <taxon>Glomeromycotina</taxon>
        <taxon>Glomeromycetes</taxon>
        <taxon>Glomerales</taxon>
        <taxon>Glomeraceae</taxon>
        <taxon>Rhizophagus</taxon>
    </lineage>
</organism>
<dbReference type="VEuPathDB" id="FungiDB:RhiirFUN_010964"/>
<protein>
    <submittedName>
        <fullName evidence="1">Uncharacterized protein</fullName>
    </submittedName>
</protein>
<dbReference type="AlphaFoldDB" id="U9SSN4"/>
<dbReference type="HOGENOM" id="CLU_1653050_0_0_1"/>
<gene>
    <name evidence="1" type="ORF">GLOINDRAFT_10884</name>
</gene>
<name>U9SSN4_RHIID</name>